<dbReference type="Proteomes" id="UP000051952">
    <property type="component" value="Unassembled WGS sequence"/>
</dbReference>
<dbReference type="GO" id="GO:0016567">
    <property type="term" value="P:protein ubiquitination"/>
    <property type="evidence" value="ECO:0007669"/>
    <property type="project" value="InterPro"/>
</dbReference>
<dbReference type="GO" id="GO:0004842">
    <property type="term" value="F:ubiquitin-protein transferase activity"/>
    <property type="evidence" value="ECO:0007669"/>
    <property type="project" value="InterPro"/>
</dbReference>
<proteinExistence type="predicted"/>
<evidence type="ECO:0000313" key="1">
    <source>
        <dbReference type="EMBL" id="CUG90388.1"/>
    </source>
</evidence>
<dbReference type="AlphaFoldDB" id="A0A0S4JJL4"/>
<dbReference type="InterPro" id="IPR031127">
    <property type="entry name" value="E3_UB_ligase_RBR"/>
</dbReference>
<protein>
    <submittedName>
        <fullName evidence="1">Uncharacterized protein</fullName>
    </submittedName>
</protein>
<dbReference type="VEuPathDB" id="TriTrypDB:BSAL_26460"/>
<sequence length="700" mass="76553">MILQEGLLPQRIMNCSECGQYLSEAEIFSHDCTTDAVVDVEQHARSLYERLLRQPSVSLHGGYGSTVAEGTAKDDMLRCGLSNIVGGPPLQVVPNRLLSREHAQHFVTVATAVLKRVNDGDSDYLHYSDPPSEYKLLAAVLRQATRAEHVVALLVALSAPRATPHLLLPVDCWRRYDEAILSDVEFAPIPQVLRSLEAELRSITFNHRHDSDDALGASRSFLWKGRDEFIAAVLHAMLSSRMEGGLAFALPPLSESEVGSWLPRFTELVAAVLGSITPDVMKTEVATAVAFVNANPLTAFATCRLAQALPKALKMLVVECVTCALVVPADCVVRCGGRVLCKLCFEASARVFARDPASQTERDDYKLALSTFRTTIADEVFDAVSLSIAAAEKDVTFDARFHCPLNARHQTPFHAPMPEHPDTPGAPVGITCPECSITWCAQCKCVDHPHAATCGEVTNAKHQWSVYSDNMTRFANVVLGEHDSEAAAMKLAVTDRAAAVERRRALLQTQIARIQREIGDIDGAIRQIHLSNHAEMAWAGDGGYPKVIGSRRCPHCGRQPIKRVQNCQHMVCGQNSYGGNFQGGCLSKFDYCSPEAAYRPISSANEEAERAKLQGTLNQLTAHLAGVDSQTNFPPPELANHWPSLSCSSCKKGLLGDFYVQCYHCEPPHLLCVYCVRGNKHNDHADPAKESGHVLAIRKP</sequence>
<dbReference type="PANTHER" id="PTHR11685">
    <property type="entry name" value="RBR FAMILY RING FINGER AND IBR DOMAIN-CONTAINING"/>
    <property type="match status" value="1"/>
</dbReference>
<reference evidence="2" key="1">
    <citation type="submission" date="2015-09" db="EMBL/GenBank/DDBJ databases">
        <authorList>
            <consortium name="Pathogen Informatics"/>
        </authorList>
    </citation>
    <scope>NUCLEOTIDE SEQUENCE [LARGE SCALE GENOMIC DNA]</scope>
    <source>
        <strain evidence="2">Lake Konstanz</strain>
    </source>
</reference>
<organism evidence="1 2">
    <name type="scientific">Bodo saltans</name>
    <name type="common">Flagellated protozoan</name>
    <dbReference type="NCBI Taxonomy" id="75058"/>
    <lineage>
        <taxon>Eukaryota</taxon>
        <taxon>Discoba</taxon>
        <taxon>Euglenozoa</taxon>
        <taxon>Kinetoplastea</taxon>
        <taxon>Metakinetoplastina</taxon>
        <taxon>Eubodonida</taxon>
        <taxon>Bodonidae</taxon>
        <taxon>Bodo</taxon>
    </lineage>
</organism>
<keyword evidence="2" id="KW-1185">Reference proteome</keyword>
<evidence type="ECO:0000313" key="2">
    <source>
        <dbReference type="Proteomes" id="UP000051952"/>
    </source>
</evidence>
<dbReference type="CDD" id="cd20335">
    <property type="entry name" value="BRcat_RBR"/>
    <property type="match status" value="1"/>
</dbReference>
<name>A0A0S4JJL4_BODSA</name>
<accession>A0A0S4JJL4</accession>
<dbReference type="EMBL" id="CYKH01001819">
    <property type="protein sequence ID" value="CUG90388.1"/>
    <property type="molecule type" value="Genomic_DNA"/>
</dbReference>
<gene>
    <name evidence="1" type="ORF">BSAL_26460</name>
</gene>